<evidence type="ECO:0000256" key="1">
    <source>
        <dbReference type="ARBA" id="ARBA00004651"/>
    </source>
</evidence>
<evidence type="ECO:0000256" key="2">
    <source>
        <dbReference type="ARBA" id="ARBA00022448"/>
    </source>
</evidence>
<name>A0A9X4LZH9_9ACTN</name>
<protein>
    <submittedName>
        <fullName evidence="9">ABC transporter permease</fullName>
    </submittedName>
</protein>
<feature type="transmembrane region" description="Helical" evidence="7">
    <location>
        <begin position="218"/>
        <end position="239"/>
    </location>
</feature>
<dbReference type="EMBL" id="JANRHA010000007">
    <property type="protein sequence ID" value="MDG3015238.1"/>
    <property type="molecule type" value="Genomic_DNA"/>
</dbReference>
<evidence type="ECO:0000313" key="9">
    <source>
        <dbReference type="EMBL" id="MDG3015238.1"/>
    </source>
</evidence>
<gene>
    <name evidence="9" type="ORF">NVS88_11820</name>
</gene>
<dbReference type="Pfam" id="PF00528">
    <property type="entry name" value="BPD_transp_1"/>
    <property type="match status" value="1"/>
</dbReference>
<dbReference type="PANTHER" id="PTHR43386">
    <property type="entry name" value="OLIGOPEPTIDE TRANSPORT SYSTEM PERMEASE PROTEIN APPC"/>
    <property type="match status" value="1"/>
</dbReference>
<evidence type="ECO:0000256" key="5">
    <source>
        <dbReference type="ARBA" id="ARBA00022989"/>
    </source>
</evidence>
<proteinExistence type="inferred from homology"/>
<organism evidence="9 10">
    <name type="scientific">Speluncibacter jeojiensis</name>
    <dbReference type="NCBI Taxonomy" id="2710754"/>
    <lineage>
        <taxon>Bacteria</taxon>
        <taxon>Bacillati</taxon>
        <taxon>Actinomycetota</taxon>
        <taxon>Actinomycetes</taxon>
        <taxon>Mycobacteriales</taxon>
        <taxon>Speluncibacteraceae</taxon>
        <taxon>Speluncibacter</taxon>
    </lineage>
</organism>
<dbReference type="Gene3D" id="1.10.3720.10">
    <property type="entry name" value="MetI-like"/>
    <property type="match status" value="1"/>
</dbReference>
<dbReference type="InterPro" id="IPR000515">
    <property type="entry name" value="MetI-like"/>
</dbReference>
<dbReference type="GO" id="GO:0005886">
    <property type="term" value="C:plasma membrane"/>
    <property type="evidence" value="ECO:0007669"/>
    <property type="project" value="UniProtKB-SubCell"/>
</dbReference>
<dbReference type="RefSeq" id="WP_332519950.1">
    <property type="nucleotide sequence ID" value="NZ_JANRHA010000007.1"/>
</dbReference>
<dbReference type="InterPro" id="IPR035906">
    <property type="entry name" value="MetI-like_sf"/>
</dbReference>
<keyword evidence="4 7" id="KW-0812">Transmembrane</keyword>
<feature type="transmembrane region" description="Helical" evidence="7">
    <location>
        <begin position="35"/>
        <end position="54"/>
    </location>
</feature>
<feature type="domain" description="ABC transmembrane type-1" evidence="8">
    <location>
        <begin position="94"/>
        <end position="280"/>
    </location>
</feature>
<keyword evidence="3" id="KW-1003">Cell membrane</keyword>
<feature type="transmembrane region" description="Helical" evidence="7">
    <location>
        <begin position="132"/>
        <end position="151"/>
    </location>
</feature>
<dbReference type="CDD" id="cd06261">
    <property type="entry name" value="TM_PBP2"/>
    <property type="match status" value="1"/>
</dbReference>
<evidence type="ECO:0000256" key="7">
    <source>
        <dbReference type="RuleBase" id="RU363032"/>
    </source>
</evidence>
<sequence length="291" mass="29753">MTTVAVSAPPVPSVPTASARRPRPVVRALTRGQGLVGVVLVAVIALAGLAAPLLTGYGPTEQIPLANLVGPNATHWLGTDEVNRDVLTRTLYGIRVDLVIAFVAVPLGAAIGALAGLAATVHPALDAAAQRVFDVILAFPLIILAITLVAITGAGVVPIVTAIVLAEIPIFGRLIRTSVLKVRELDYIEAAEVIGAGRWWVLRTHVLPNALEPLGVQLALSLSLAVFAESAMSFIGIGVRPPAPSLGSILAGAAANLDANPAYALGPLAVISGLGLGFLLVAQALGRARRV</sequence>
<evidence type="ECO:0000256" key="6">
    <source>
        <dbReference type="ARBA" id="ARBA00023136"/>
    </source>
</evidence>
<feature type="transmembrane region" description="Helical" evidence="7">
    <location>
        <begin position="262"/>
        <end position="285"/>
    </location>
</feature>
<dbReference type="AlphaFoldDB" id="A0A9X4LZH9"/>
<evidence type="ECO:0000256" key="4">
    <source>
        <dbReference type="ARBA" id="ARBA00022692"/>
    </source>
</evidence>
<dbReference type="GO" id="GO:0055085">
    <property type="term" value="P:transmembrane transport"/>
    <property type="evidence" value="ECO:0007669"/>
    <property type="project" value="InterPro"/>
</dbReference>
<evidence type="ECO:0000256" key="3">
    <source>
        <dbReference type="ARBA" id="ARBA00022475"/>
    </source>
</evidence>
<keyword evidence="10" id="KW-1185">Reference proteome</keyword>
<evidence type="ECO:0000313" key="10">
    <source>
        <dbReference type="Proteomes" id="UP001152755"/>
    </source>
</evidence>
<comment type="similarity">
    <text evidence="7">Belongs to the binding-protein-dependent transport system permease family.</text>
</comment>
<reference evidence="9" key="1">
    <citation type="submission" date="2022-08" db="EMBL/GenBank/DDBJ databases">
        <title>Genome analysis of Corynebacteriales strain.</title>
        <authorList>
            <person name="Lee S.D."/>
        </authorList>
    </citation>
    <scope>NUCLEOTIDE SEQUENCE</scope>
    <source>
        <strain evidence="9">D3-21</strain>
    </source>
</reference>
<keyword evidence="5 7" id="KW-1133">Transmembrane helix</keyword>
<comment type="subcellular location">
    <subcellularLocation>
        <location evidence="1 7">Cell membrane</location>
        <topology evidence="1 7">Multi-pass membrane protein</topology>
    </subcellularLocation>
</comment>
<dbReference type="PANTHER" id="PTHR43386:SF25">
    <property type="entry name" value="PEPTIDE ABC TRANSPORTER PERMEASE PROTEIN"/>
    <property type="match status" value="1"/>
</dbReference>
<dbReference type="PROSITE" id="PS50928">
    <property type="entry name" value="ABC_TM1"/>
    <property type="match status" value="1"/>
</dbReference>
<dbReference type="InterPro" id="IPR050366">
    <property type="entry name" value="BP-dependent_transpt_permease"/>
</dbReference>
<keyword evidence="6 7" id="KW-0472">Membrane</keyword>
<comment type="caution">
    <text evidence="9">The sequence shown here is derived from an EMBL/GenBank/DDBJ whole genome shotgun (WGS) entry which is preliminary data.</text>
</comment>
<evidence type="ECO:0000259" key="8">
    <source>
        <dbReference type="PROSITE" id="PS50928"/>
    </source>
</evidence>
<accession>A0A9X4LZH9</accession>
<keyword evidence="2 7" id="KW-0813">Transport</keyword>
<dbReference type="Proteomes" id="UP001152755">
    <property type="component" value="Unassembled WGS sequence"/>
</dbReference>
<feature type="transmembrane region" description="Helical" evidence="7">
    <location>
        <begin position="98"/>
        <end position="120"/>
    </location>
</feature>
<dbReference type="SUPFAM" id="SSF161098">
    <property type="entry name" value="MetI-like"/>
    <property type="match status" value="1"/>
</dbReference>